<dbReference type="GO" id="GO:0016020">
    <property type="term" value="C:membrane"/>
    <property type="evidence" value="ECO:0007669"/>
    <property type="project" value="UniProtKB-SubCell"/>
</dbReference>
<dbReference type="InterPro" id="IPR050121">
    <property type="entry name" value="Cytochrome_P450_monoxygenase"/>
</dbReference>
<dbReference type="AlphaFoldDB" id="A0A8H6SCH5"/>
<evidence type="ECO:0000256" key="13">
    <source>
        <dbReference type="PIRSR" id="PIRSR602401-1"/>
    </source>
</evidence>
<dbReference type="PANTHER" id="PTHR24305:SF166">
    <property type="entry name" value="CYTOCHROME P450 12A4, MITOCHONDRIAL-RELATED"/>
    <property type="match status" value="1"/>
</dbReference>
<keyword evidence="7 13" id="KW-0479">Metal-binding</keyword>
<dbReference type="GO" id="GO:0004497">
    <property type="term" value="F:monooxygenase activity"/>
    <property type="evidence" value="ECO:0007669"/>
    <property type="project" value="UniProtKB-KW"/>
</dbReference>
<comment type="subcellular location">
    <subcellularLocation>
        <location evidence="2">Membrane</location>
    </subcellularLocation>
</comment>
<dbReference type="InterPro" id="IPR036396">
    <property type="entry name" value="Cyt_P450_sf"/>
</dbReference>
<keyword evidence="11 14" id="KW-0503">Monooxygenase</keyword>
<keyword evidence="17" id="KW-1185">Reference proteome</keyword>
<evidence type="ECO:0000313" key="17">
    <source>
        <dbReference type="Proteomes" id="UP000636479"/>
    </source>
</evidence>
<dbReference type="Gene3D" id="1.10.630.10">
    <property type="entry name" value="Cytochrome P450"/>
    <property type="match status" value="2"/>
</dbReference>
<keyword evidence="10 13" id="KW-0408">Iron</keyword>
<dbReference type="SUPFAM" id="SSF48264">
    <property type="entry name" value="Cytochrome P450"/>
    <property type="match status" value="1"/>
</dbReference>
<comment type="caution">
    <text evidence="16">The sequence shown here is derived from an EMBL/GenBank/DDBJ whole genome shotgun (WGS) entry which is preliminary data.</text>
</comment>
<dbReference type="GO" id="GO:0005506">
    <property type="term" value="F:iron ion binding"/>
    <property type="evidence" value="ECO:0007669"/>
    <property type="project" value="InterPro"/>
</dbReference>
<dbReference type="GeneID" id="59348386"/>
<dbReference type="InterPro" id="IPR017972">
    <property type="entry name" value="Cyt_P450_CS"/>
</dbReference>
<feature type="binding site" description="axial binding residue" evidence="13">
    <location>
        <position position="496"/>
    </location>
    <ligand>
        <name>heme</name>
        <dbReference type="ChEBI" id="CHEBI:30413"/>
    </ligand>
    <ligandPart>
        <name>Fe</name>
        <dbReference type="ChEBI" id="CHEBI:18248"/>
    </ligandPart>
</feature>
<evidence type="ECO:0000256" key="2">
    <source>
        <dbReference type="ARBA" id="ARBA00004370"/>
    </source>
</evidence>
<accession>A0A8H6SCH5</accession>
<dbReference type="PRINTS" id="PR00463">
    <property type="entry name" value="EP450I"/>
</dbReference>
<dbReference type="InterPro" id="IPR002401">
    <property type="entry name" value="Cyt_P450_E_grp-I"/>
</dbReference>
<dbReference type="InterPro" id="IPR001128">
    <property type="entry name" value="Cyt_P450"/>
</dbReference>
<evidence type="ECO:0000256" key="12">
    <source>
        <dbReference type="ARBA" id="ARBA00023136"/>
    </source>
</evidence>
<keyword evidence="5 13" id="KW-0349">Heme</keyword>
<evidence type="ECO:0000256" key="11">
    <source>
        <dbReference type="ARBA" id="ARBA00023033"/>
    </source>
</evidence>
<feature type="transmembrane region" description="Helical" evidence="15">
    <location>
        <begin position="36"/>
        <end position="55"/>
    </location>
</feature>
<dbReference type="OrthoDB" id="1470350at2759"/>
<evidence type="ECO:0000256" key="14">
    <source>
        <dbReference type="RuleBase" id="RU000461"/>
    </source>
</evidence>
<evidence type="ECO:0000256" key="6">
    <source>
        <dbReference type="ARBA" id="ARBA00022692"/>
    </source>
</evidence>
<dbReference type="PANTHER" id="PTHR24305">
    <property type="entry name" value="CYTOCHROME P450"/>
    <property type="match status" value="1"/>
</dbReference>
<comment type="similarity">
    <text evidence="4 14">Belongs to the cytochrome P450 family.</text>
</comment>
<dbReference type="RefSeq" id="XP_037217282.1">
    <property type="nucleotide sequence ID" value="XM_037365870.1"/>
</dbReference>
<keyword evidence="8 15" id="KW-1133">Transmembrane helix</keyword>
<evidence type="ECO:0000256" key="5">
    <source>
        <dbReference type="ARBA" id="ARBA00022617"/>
    </source>
</evidence>
<dbReference type="GO" id="GO:0016705">
    <property type="term" value="F:oxidoreductase activity, acting on paired donors, with incorporation or reduction of molecular oxygen"/>
    <property type="evidence" value="ECO:0007669"/>
    <property type="project" value="InterPro"/>
</dbReference>
<reference evidence="16" key="1">
    <citation type="submission" date="2020-05" db="EMBL/GenBank/DDBJ databases">
        <title>Mycena genomes resolve the evolution of fungal bioluminescence.</title>
        <authorList>
            <person name="Tsai I.J."/>
        </authorList>
    </citation>
    <scope>NUCLEOTIDE SEQUENCE</scope>
    <source>
        <strain evidence="16">171206Taipei</strain>
    </source>
</reference>
<evidence type="ECO:0000256" key="7">
    <source>
        <dbReference type="ARBA" id="ARBA00022723"/>
    </source>
</evidence>
<evidence type="ECO:0000256" key="4">
    <source>
        <dbReference type="ARBA" id="ARBA00010617"/>
    </source>
</evidence>
<dbReference type="Pfam" id="PF00067">
    <property type="entry name" value="p450"/>
    <property type="match status" value="1"/>
</dbReference>
<dbReference type="Proteomes" id="UP000636479">
    <property type="component" value="Unassembled WGS sequence"/>
</dbReference>
<keyword evidence="9 14" id="KW-0560">Oxidoreductase</keyword>
<dbReference type="EMBL" id="JACAZF010000008">
    <property type="protein sequence ID" value="KAF7296923.1"/>
    <property type="molecule type" value="Genomic_DNA"/>
</dbReference>
<keyword evidence="6 15" id="KW-0812">Transmembrane</keyword>
<dbReference type="PROSITE" id="PS00086">
    <property type="entry name" value="CYTOCHROME_P450"/>
    <property type="match status" value="1"/>
</dbReference>
<evidence type="ECO:0000256" key="3">
    <source>
        <dbReference type="ARBA" id="ARBA00004721"/>
    </source>
</evidence>
<evidence type="ECO:0000256" key="10">
    <source>
        <dbReference type="ARBA" id="ARBA00023004"/>
    </source>
</evidence>
<dbReference type="GO" id="GO:0020037">
    <property type="term" value="F:heme binding"/>
    <property type="evidence" value="ECO:0007669"/>
    <property type="project" value="InterPro"/>
</dbReference>
<gene>
    <name evidence="16" type="ORF">MIND_00924100</name>
</gene>
<proteinExistence type="inferred from homology"/>
<protein>
    <submittedName>
        <fullName evidence="16">F-box domain-containing protein</fullName>
    </submittedName>
</protein>
<comment type="cofactor">
    <cofactor evidence="1 13">
        <name>heme</name>
        <dbReference type="ChEBI" id="CHEBI:30413"/>
    </cofactor>
</comment>
<organism evidence="16 17">
    <name type="scientific">Mycena indigotica</name>
    <dbReference type="NCBI Taxonomy" id="2126181"/>
    <lineage>
        <taxon>Eukaryota</taxon>
        <taxon>Fungi</taxon>
        <taxon>Dikarya</taxon>
        <taxon>Basidiomycota</taxon>
        <taxon>Agaricomycotina</taxon>
        <taxon>Agaricomycetes</taxon>
        <taxon>Agaricomycetidae</taxon>
        <taxon>Agaricales</taxon>
        <taxon>Marasmiineae</taxon>
        <taxon>Mycenaceae</taxon>
        <taxon>Mycena</taxon>
    </lineage>
</organism>
<comment type="pathway">
    <text evidence="3">Secondary metabolite biosynthesis; terpenoid biosynthesis.</text>
</comment>
<sequence>MSALHSLLLATIIAWSTKVVISRILAVRAAIRSLNAPYGGLLVFNPFYSLAMLAGRMRYPREQNIGSWQSKFTPYARQRSTCVGAVILNDAIPIVWFSDAEAIKYITSESVMFQKDSAAYEPLNFYGMNLVGTEGADWRRHRRISNPAFNETGNAFVWKEAIRVANEWFAQIDNRMQGNQPLVINAREELLQAALLVISSAGFGRRASWAEDGPVPPGHTLAFRQAVSSAVDHLHAKVLTPDWFYALSGRVYVPLVGNVARDTRIAFEAVRVHMQELVGLARAWVIEGKVGNNNEAALLRNLVEANMNAPETDDGEMGTKTLAEDELLSNTWASNNQFDLRANAHFYADVFTSWPRDNRSHYDIRGRVARVVPRCPTKKSPYKETVPKLSYTIAVIHETLRLFPAVIRLLKLVREDAIIPSYRFHLSASGTPENLQHITVPVQAGSQVMVDIRGLHHNPMYWPEPEEFRPERFIDTESYRWPRDAFLAFSAGPRNCIGQRFALTEGACILASLCSELPACRSRTFAGVIGGGTEGVIDGMGTWNYDAAFELLC</sequence>
<name>A0A8H6SCH5_9AGAR</name>
<evidence type="ECO:0000256" key="9">
    <source>
        <dbReference type="ARBA" id="ARBA00023002"/>
    </source>
</evidence>
<keyword evidence="12 15" id="KW-0472">Membrane</keyword>
<evidence type="ECO:0000256" key="1">
    <source>
        <dbReference type="ARBA" id="ARBA00001971"/>
    </source>
</evidence>
<evidence type="ECO:0000256" key="15">
    <source>
        <dbReference type="SAM" id="Phobius"/>
    </source>
</evidence>
<evidence type="ECO:0000256" key="8">
    <source>
        <dbReference type="ARBA" id="ARBA00022989"/>
    </source>
</evidence>
<dbReference type="PRINTS" id="PR00385">
    <property type="entry name" value="P450"/>
</dbReference>
<evidence type="ECO:0000313" key="16">
    <source>
        <dbReference type="EMBL" id="KAF7296923.1"/>
    </source>
</evidence>